<evidence type="ECO:0000313" key="2">
    <source>
        <dbReference type="Proteomes" id="UP001365619"/>
    </source>
</evidence>
<keyword evidence="2" id="KW-1185">Reference proteome</keyword>
<dbReference type="RefSeq" id="WP_185913070.1">
    <property type="nucleotide sequence ID" value="NZ_JBBAGV010000002.1"/>
</dbReference>
<reference evidence="1 2" key="1">
    <citation type="submission" date="2024-03" db="EMBL/GenBank/DDBJ databases">
        <title>A Rare Waterborne Outbreak of Bacillus cereus in China: Epidemiologic Survey, Genomic Insights and Virulence Characteristics.</title>
        <authorList>
            <person name="Wang S."/>
        </authorList>
    </citation>
    <scope>NUCLEOTIDE SEQUENCE [LARGE SCALE GENOMIC DNA]</scope>
    <source>
        <strain evidence="1 2">BC008</strain>
    </source>
</reference>
<gene>
    <name evidence="1" type="ORF">WBS43_06685</name>
</gene>
<dbReference type="Proteomes" id="UP001365619">
    <property type="component" value="Unassembled WGS sequence"/>
</dbReference>
<protein>
    <submittedName>
        <fullName evidence="1">Uncharacterized protein</fullName>
    </submittedName>
</protein>
<organism evidence="1 2">
    <name type="scientific">Bacillus luti</name>
    <dbReference type="NCBI Taxonomy" id="2026191"/>
    <lineage>
        <taxon>Bacteria</taxon>
        <taxon>Bacillati</taxon>
        <taxon>Bacillota</taxon>
        <taxon>Bacilli</taxon>
        <taxon>Bacillales</taxon>
        <taxon>Bacillaceae</taxon>
        <taxon>Bacillus</taxon>
        <taxon>Bacillus cereus group</taxon>
    </lineage>
</organism>
<accession>A0ABU8HPX8</accession>
<proteinExistence type="predicted"/>
<evidence type="ECO:0000313" key="1">
    <source>
        <dbReference type="EMBL" id="MEI5928400.1"/>
    </source>
</evidence>
<sequence length="60" mass="6928">MGVRIVKEDFLHALLVDGKRIVAFIPTFEDDNDIESLKLKLWMPDENDIIVKRKYGGVIL</sequence>
<comment type="caution">
    <text evidence="1">The sequence shown here is derived from an EMBL/GenBank/DDBJ whole genome shotgun (WGS) entry which is preliminary data.</text>
</comment>
<name>A0ABU8HPX8_9BACI</name>
<dbReference type="EMBL" id="JBBAGW010000002">
    <property type="protein sequence ID" value="MEI5928400.1"/>
    <property type="molecule type" value="Genomic_DNA"/>
</dbReference>